<dbReference type="EMBL" id="SFCC01000011">
    <property type="protein sequence ID" value="RZQ61613.1"/>
    <property type="molecule type" value="Genomic_DNA"/>
</dbReference>
<dbReference type="OrthoDB" id="3637233at2"/>
<accession>A0A4Q7J5N5</accession>
<name>A0A4Q7J5N5_9PSEU</name>
<proteinExistence type="predicted"/>
<organism evidence="3 4">
    <name type="scientific">Amycolatopsis suaedae</name>
    <dbReference type="NCBI Taxonomy" id="2510978"/>
    <lineage>
        <taxon>Bacteria</taxon>
        <taxon>Bacillati</taxon>
        <taxon>Actinomycetota</taxon>
        <taxon>Actinomycetes</taxon>
        <taxon>Pseudonocardiales</taxon>
        <taxon>Pseudonocardiaceae</taxon>
        <taxon>Amycolatopsis</taxon>
    </lineage>
</organism>
<dbReference type="RefSeq" id="WP_130477346.1">
    <property type="nucleotide sequence ID" value="NZ_SFCC01000011.1"/>
</dbReference>
<reference evidence="3 4" key="1">
    <citation type="submission" date="2019-02" db="EMBL/GenBank/DDBJ databases">
        <title>Draft genome sequence of Amycolatopsis sp. 8-3EHSu isolated from roots of Suaeda maritima.</title>
        <authorList>
            <person name="Duangmal K."/>
            <person name="Chantavorakit T."/>
        </authorList>
    </citation>
    <scope>NUCLEOTIDE SEQUENCE [LARGE SCALE GENOMIC DNA]</scope>
    <source>
        <strain evidence="3 4">8-3EHSu</strain>
    </source>
</reference>
<feature type="signal peptide" evidence="2">
    <location>
        <begin position="1"/>
        <end position="20"/>
    </location>
</feature>
<keyword evidence="4" id="KW-1185">Reference proteome</keyword>
<evidence type="ECO:0000313" key="3">
    <source>
        <dbReference type="EMBL" id="RZQ61613.1"/>
    </source>
</evidence>
<dbReference type="AlphaFoldDB" id="A0A4Q7J5N5"/>
<evidence type="ECO:0000256" key="2">
    <source>
        <dbReference type="SAM" id="SignalP"/>
    </source>
</evidence>
<protein>
    <submittedName>
        <fullName evidence="3">Uncharacterized protein</fullName>
    </submittedName>
</protein>
<evidence type="ECO:0000313" key="4">
    <source>
        <dbReference type="Proteomes" id="UP000292003"/>
    </source>
</evidence>
<gene>
    <name evidence="3" type="ORF">EWH70_21825</name>
</gene>
<keyword evidence="2" id="KW-0732">Signal</keyword>
<evidence type="ECO:0000256" key="1">
    <source>
        <dbReference type="SAM" id="MobiDB-lite"/>
    </source>
</evidence>
<comment type="caution">
    <text evidence="3">The sequence shown here is derived from an EMBL/GenBank/DDBJ whole genome shotgun (WGS) entry which is preliminary data.</text>
</comment>
<feature type="region of interest" description="Disordered" evidence="1">
    <location>
        <begin position="26"/>
        <end position="46"/>
    </location>
</feature>
<feature type="chain" id="PRO_5038984162" evidence="2">
    <location>
        <begin position="21"/>
        <end position="207"/>
    </location>
</feature>
<sequence>MRPRSIGFAAGATVSLLLLAGCGQQAQVQPGSAGPPTAQPPPAETSQQLAERWADGYCGAVAGIVDTLARMPTVDPSTPQTATRSASSLLGSVAGGLDRAVANLGGLDPSPVPGGDEARRTAVETFGGIRDRANAAKTKLDRAQPGSADSRQAIAQAGAVLDEVGRINLLAGFDGSPELRAASRTAPRCHQLTSDSATPSLGGGPPA</sequence>
<dbReference type="PROSITE" id="PS51257">
    <property type="entry name" value="PROKAR_LIPOPROTEIN"/>
    <property type="match status" value="1"/>
</dbReference>
<dbReference type="Proteomes" id="UP000292003">
    <property type="component" value="Unassembled WGS sequence"/>
</dbReference>
<feature type="region of interest" description="Disordered" evidence="1">
    <location>
        <begin position="182"/>
        <end position="207"/>
    </location>
</feature>